<organism evidence="6 7">
    <name type="scientific">Saccharomyces pastorianus</name>
    <name type="common">Lager yeast</name>
    <name type="synonym">Saccharomyces cerevisiae x Saccharomyces eubayanus</name>
    <dbReference type="NCBI Taxonomy" id="27292"/>
    <lineage>
        <taxon>Eukaryota</taxon>
        <taxon>Fungi</taxon>
        <taxon>Dikarya</taxon>
        <taxon>Ascomycota</taxon>
        <taxon>Saccharomycotina</taxon>
        <taxon>Saccharomycetes</taxon>
        <taxon>Saccharomycetales</taxon>
        <taxon>Saccharomycetaceae</taxon>
        <taxon>Saccharomyces</taxon>
    </lineage>
</organism>
<dbReference type="InterPro" id="IPR027266">
    <property type="entry name" value="TrmE/GcvT-like"/>
</dbReference>
<evidence type="ECO:0000256" key="2">
    <source>
        <dbReference type="ARBA" id="ARBA00022946"/>
    </source>
</evidence>
<keyword evidence="3" id="KW-0496">Mitochondrion</keyword>
<dbReference type="AlphaFoldDB" id="A0A6C1DWH6"/>
<dbReference type="Pfam" id="PF25455">
    <property type="entry name" value="Beta-barrel_CAF17_C"/>
    <property type="match status" value="1"/>
</dbReference>
<reference evidence="6 7" key="1">
    <citation type="journal article" date="2019" name="BMC Genomics">
        <title>Chromosome level assembly and comparative genome analysis confirm lager-brewing yeasts originated from a single hybridization.</title>
        <authorList>
            <person name="Salazar A.N."/>
            <person name="Gorter de Vries A.R."/>
            <person name="van den Broek M."/>
            <person name="Brouwers N."/>
            <person name="de la Torre Cortes P."/>
            <person name="Kuijpers N.G.A."/>
            <person name="Daran J.G."/>
            <person name="Abeel T."/>
        </authorList>
    </citation>
    <scope>NUCLEOTIDE SEQUENCE [LARGE SCALE GENOMIC DNA]</scope>
    <source>
        <strain evidence="6 7">CBS 1483</strain>
    </source>
</reference>
<evidence type="ECO:0000256" key="1">
    <source>
        <dbReference type="ARBA" id="ARBA00004305"/>
    </source>
</evidence>
<dbReference type="InterPro" id="IPR045179">
    <property type="entry name" value="YgfZ/GcvT"/>
</dbReference>
<dbReference type="NCBIfam" id="TIGR03317">
    <property type="entry name" value="ygfZ_signature"/>
    <property type="match status" value="1"/>
</dbReference>
<feature type="domain" description="CAF17 C-terminal" evidence="5">
    <location>
        <begin position="374"/>
        <end position="489"/>
    </location>
</feature>
<keyword evidence="7" id="KW-1185">Reference proteome</keyword>
<dbReference type="Gene3D" id="3.30.1360.120">
    <property type="entry name" value="Probable tRNA modification gtpase trme, domain 1"/>
    <property type="match status" value="1"/>
</dbReference>
<comment type="similarity">
    <text evidence="4">Belongs to the GcvT family. CAF17/IBA57 subfamily.</text>
</comment>
<dbReference type="Proteomes" id="UP000501346">
    <property type="component" value="Chromosome ScX-SeX"/>
</dbReference>
<evidence type="ECO:0000259" key="5">
    <source>
        <dbReference type="Pfam" id="PF25455"/>
    </source>
</evidence>
<evidence type="ECO:0000256" key="4">
    <source>
        <dbReference type="ARBA" id="ARBA00093447"/>
    </source>
</evidence>
<evidence type="ECO:0000256" key="3">
    <source>
        <dbReference type="ARBA" id="ARBA00023128"/>
    </source>
</evidence>
<proteinExistence type="inferred from homology"/>
<dbReference type="SUPFAM" id="SSF103025">
    <property type="entry name" value="Folate-binding domain"/>
    <property type="match status" value="1"/>
</dbReference>
<sequence>MFISTRCRNKGFILRNFVWAKSSIFRSVSNQSVQPKVATKPDGIFSYALIDNKSYIKIRGPDTVKFLNGLITSKLLPNFIKKNLTTIENSEASPENDKNKATLNVPVPEFDASLGNWGLYNETGTQGPYISRFGLYSAFLNGKGKLITDTIVYPTPVSASEGTPNYPEYLLELHENVVDRILHVLQTHKLASKIKFEKIDHLSLKNWNVEIQFPNLPEDMENPWFDNLLDPMALAKTSEDASNFAANVLQSLFKSDPRILGVYVERRTESISRHNSTFPQSFRLVTSQQVEDPSKLFNFDVFEFSFQTKKTNPAEIRQRRFQNGLVDSTQDYKPETLLPLELNFDFLPNTISTNKGCYVGQELTARTYATGILRKRLVPVKLENHSLLNTDPEKKYAEIHLDSTSTIEKDLAHLDSAAVNPFSNKTAALPKRKQRPAGSLIANEGQYGVALLRIEHFSAAFSSDDPVEFSITTAKGENVKVIPQRPFWFENWQENNDLCK</sequence>
<dbReference type="InterPro" id="IPR057460">
    <property type="entry name" value="CAF17_C"/>
</dbReference>
<dbReference type="EMBL" id="CP048991">
    <property type="protein sequence ID" value="QID80564.1"/>
    <property type="molecule type" value="Genomic_DNA"/>
</dbReference>
<protein>
    <submittedName>
        <fullName evidence="6">Iron-sulfur clusters incorporation protein</fullName>
    </submittedName>
</protein>
<dbReference type="GO" id="GO:0016226">
    <property type="term" value="P:iron-sulfur cluster assembly"/>
    <property type="evidence" value="ECO:0007669"/>
    <property type="project" value="TreeGrafter"/>
</dbReference>
<evidence type="ECO:0000313" key="6">
    <source>
        <dbReference type="EMBL" id="QID80564.1"/>
    </source>
</evidence>
<dbReference type="InterPro" id="IPR017703">
    <property type="entry name" value="YgfZ/GCV_T_CS"/>
</dbReference>
<dbReference type="PANTHER" id="PTHR22602:SF0">
    <property type="entry name" value="TRANSFERASE CAF17, MITOCHONDRIAL-RELATED"/>
    <property type="match status" value="1"/>
</dbReference>
<comment type="subcellular location">
    <subcellularLocation>
        <location evidence="1">Mitochondrion matrix</location>
    </subcellularLocation>
</comment>
<dbReference type="OrthoDB" id="191995at2759"/>
<accession>A0A6C1DWH6</accession>
<gene>
    <name evidence="6" type="primary">IBA57_1</name>
    <name evidence="6" type="ORF">GRS66_002903</name>
</gene>
<name>A0A6C1DWH6_SACPS</name>
<keyword evidence="2" id="KW-0809">Transit peptide</keyword>
<dbReference type="PANTHER" id="PTHR22602">
    <property type="entry name" value="TRANSFERASE CAF17, MITOCHONDRIAL-RELATED"/>
    <property type="match status" value="1"/>
</dbReference>
<evidence type="ECO:0000313" key="7">
    <source>
        <dbReference type="Proteomes" id="UP000501346"/>
    </source>
</evidence>
<dbReference type="GO" id="GO:0005759">
    <property type="term" value="C:mitochondrial matrix"/>
    <property type="evidence" value="ECO:0007669"/>
    <property type="project" value="UniProtKB-SubCell"/>
</dbReference>